<evidence type="ECO:0000313" key="9">
    <source>
        <dbReference type="EMBL" id="NJC72741.1"/>
    </source>
</evidence>
<dbReference type="Gene3D" id="3.30.1490.480">
    <property type="entry name" value="Endolytic murein transglycosylase"/>
    <property type="match status" value="1"/>
</dbReference>
<feature type="site" description="Important for catalytic activity" evidence="7">
    <location>
        <position position="286"/>
    </location>
</feature>
<dbReference type="NCBIfam" id="TIGR00247">
    <property type="entry name" value="endolytic transglycosylase MltG"/>
    <property type="match status" value="1"/>
</dbReference>
<dbReference type="HAMAP" id="MF_02065">
    <property type="entry name" value="MltG"/>
    <property type="match status" value="1"/>
</dbReference>
<keyword evidence="2 7" id="KW-0812">Transmembrane</keyword>
<feature type="transmembrane region" description="Helical" evidence="7">
    <location>
        <begin position="49"/>
        <end position="70"/>
    </location>
</feature>
<dbReference type="PANTHER" id="PTHR30518:SF2">
    <property type="entry name" value="ENDOLYTIC MUREIN TRANSGLYCOSYLASE"/>
    <property type="match status" value="1"/>
</dbReference>
<feature type="compositionally biased region" description="Basic residues" evidence="8">
    <location>
        <begin position="16"/>
        <end position="30"/>
    </location>
</feature>
<evidence type="ECO:0000256" key="2">
    <source>
        <dbReference type="ARBA" id="ARBA00022692"/>
    </source>
</evidence>
<evidence type="ECO:0000256" key="4">
    <source>
        <dbReference type="ARBA" id="ARBA00023136"/>
    </source>
</evidence>
<dbReference type="InterPro" id="IPR003770">
    <property type="entry name" value="MLTG-like"/>
</dbReference>
<protein>
    <recommendedName>
        <fullName evidence="7">Endolytic murein transglycosylase</fullName>
        <ecNumber evidence="7">4.2.2.29</ecNumber>
    </recommendedName>
    <alternativeName>
        <fullName evidence="7">Peptidoglycan lytic transglycosylase</fullName>
    </alternativeName>
    <alternativeName>
        <fullName evidence="7">Peptidoglycan polymerization terminase</fullName>
    </alternativeName>
</protein>
<feature type="region of interest" description="Disordered" evidence="8">
    <location>
        <begin position="14"/>
        <end position="44"/>
    </location>
</feature>
<evidence type="ECO:0000256" key="6">
    <source>
        <dbReference type="ARBA" id="ARBA00023316"/>
    </source>
</evidence>
<reference evidence="9 10" key="1">
    <citation type="submission" date="2020-03" db="EMBL/GenBank/DDBJ databases">
        <title>WGS of the type strain of Planosporangium spp.</title>
        <authorList>
            <person name="Thawai C."/>
        </authorList>
    </citation>
    <scope>NUCLEOTIDE SEQUENCE [LARGE SCALE GENOMIC DNA]</scope>
    <source>
        <strain evidence="9 10">TBRC 5610</strain>
    </source>
</reference>
<dbReference type="EC" id="4.2.2.29" evidence="7"/>
<dbReference type="PANTHER" id="PTHR30518">
    <property type="entry name" value="ENDOLYTIC MUREIN TRANSGLYCOSYLASE"/>
    <property type="match status" value="1"/>
</dbReference>
<comment type="function">
    <text evidence="7">Functions as a peptidoglycan terminase that cleaves nascent peptidoglycan strands endolytically to terminate their elongation.</text>
</comment>
<name>A0ABX0Y2Z3_9ACTN</name>
<organism evidence="9 10">
    <name type="scientific">Planosporangium thailandense</name>
    <dbReference type="NCBI Taxonomy" id="765197"/>
    <lineage>
        <taxon>Bacteria</taxon>
        <taxon>Bacillati</taxon>
        <taxon>Actinomycetota</taxon>
        <taxon>Actinomycetes</taxon>
        <taxon>Micromonosporales</taxon>
        <taxon>Micromonosporaceae</taxon>
        <taxon>Planosporangium</taxon>
    </lineage>
</organism>
<comment type="similarity">
    <text evidence="7">Belongs to the transglycosylase MltG family.</text>
</comment>
<proteinExistence type="inferred from homology"/>
<evidence type="ECO:0000256" key="3">
    <source>
        <dbReference type="ARBA" id="ARBA00022989"/>
    </source>
</evidence>
<keyword evidence="3 7" id="KW-1133">Transmembrane helix</keyword>
<keyword evidence="6 7" id="KW-0961">Cell wall biogenesis/degradation</keyword>
<evidence type="ECO:0000256" key="7">
    <source>
        <dbReference type="HAMAP-Rule" id="MF_02065"/>
    </source>
</evidence>
<keyword evidence="5 7" id="KW-0456">Lyase</keyword>
<evidence type="ECO:0000256" key="5">
    <source>
        <dbReference type="ARBA" id="ARBA00023239"/>
    </source>
</evidence>
<evidence type="ECO:0000256" key="8">
    <source>
        <dbReference type="SAM" id="MobiDB-lite"/>
    </source>
</evidence>
<comment type="catalytic activity">
    <reaction evidence="7">
        <text>a peptidoglycan chain = a peptidoglycan chain with N-acetyl-1,6-anhydromuramyl-[peptide] at the reducing end + a peptidoglycan chain with N-acetylglucosamine at the non-reducing end.</text>
        <dbReference type="EC" id="4.2.2.29"/>
    </reaction>
</comment>
<gene>
    <name evidence="7 9" type="primary">mltG</name>
    <name evidence="9" type="ORF">HC031_23910</name>
</gene>
<dbReference type="Proteomes" id="UP000722989">
    <property type="component" value="Unassembled WGS sequence"/>
</dbReference>
<evidence type="ECO:0000313" key="10">
    <source>
        <dbReference type="Proteomes" id="UP000722989"/>
    </source>
</evidence>
<comment type="subcellular location">
    <subcellularLocation>
        <location evidence="7">Cell membrane</location>
        <topology evidence="7">Single-pass membrane protein</topology>
    </subcellularLocation>
</comment>
<sequence length="415" mass="45206">MLDELELAFDEQDRARVRHRHRRSTMRRAKRAAERGTEPGTPRRRGRSLLALLLSVVLLGVLGVGGWYGYAAVKNFFTAPDYTGAGTGDAQVQVNSGETATDIANTLFKAGVVKSAKAFVDAAKADPRGDQVQPGTYKLHKHMRAKTALTALLATDSAGNLINKISAKVTIPEGTISLAAFELLSKATKIPVADFQEAAKDPVALGVPEWWFKRNDGKPVAKSIEGFLFPATYEFNPGVDAKTVLSTMVNKFNSVNAELKFSDTVQNTRNISPYEGLIAASIAQAEAPLPEDMTKVARVLYNRVYSGKFPCSCLQLDSTVNYWLRISGKEAQDSKNLTVSQLHDPNDPYNTHDVAGMPIGPISNPGKEAMQAAQSPADGQWLYFVTIDKQGHTGFSDTFQEFQQNVELAKKNGVL</sequence>
<accession>A0ABX0Y2Z3</accession>
<keyword evidence="10" id="KW-1185">Reference proteome</keyword>
<keyword evidence="4 7" id="KW-0472">Membrane</keyword>
<keyword evidence="1 7" id="KW-1003">Cell membrane</keyword>
<dbReference type="EMBL" id="JAATVY010000021">
    <property type="protein sequence ID" value="NJC72741.1"/>
    <property type="molecule type" value="Genomic_DNA"/>
</dbReference>
<dbReference type="Pfam" id="PF02618">
    <property type="entry name" value="YceG"/>
    <property type="match status" value="1"/>
</dbReference>
<evidence type="ECO:0000256" key="1">
    <source>
        <dbReference type="ARBA" id="ARBA00022475"/>
    </source>
</evidence>
<comment type="caution">
    <text evidence="9">The sequence shown here is derived from an EMBL/GenBank/DDBJ whole genome shotgun (WGS) entry which is preliminary data.</text>
</comment>